<accession>A0A654U0N0</accession>
<organism evidence="1 2">
    <name type="scientific">Mycobacterium tuberculosis</name>
    <dbReference type="NCBI Taxonomy" id="1773"/>
    <lineage>
        <taxon>Bacteria</taxon>
        <taxon>Bacillati</taxon>
        <taxon>Actinomycetota</taxon>
        <taxon>Actinomycetes</taxon>
        <taxon>Mycobacteriales</taxon>
        <taxon>Mycobacteriaceae</taxon>
        <taxon>Mycobacterium</taxon>
        <taxon>Mycobacterium tuberculosis complex</taxon>
    </lineage>
</organism>
<proteinExistence type="predicted"/>
<dbReference type="EMBL" id="CGCX01000661">
    <property type="protein sequence ID" value="CFR81187.1"/>
    <property type="molecule type" value="Genomic_DNA"/>
</dbReference>
<gene>
    <name evidence="1" type="ORF">ERS007657_01914</name>
</gene>
<sequence>MAVSLLSRKYAKVPITKFKAKPTTMNPTMAPTLDGLILASSSPPCQPMASSRYRVRPW</sequence>
<evidence type="ECO:0000313" key="2">
    <source>
        <dbReference type="Proteomes" id="UP000046680"/>
    </source>
</evidence>
<dbReference type="Proteomes" id="UP000046680">
    <property type="component" value="Unassembled WGS sequence"/>
</dbReference>
<reference evidence="1 2" key="1">
    <citation type="submission" date="2015-03" db="EMBL/GenBank/DDBJ databases">
        <authorList>
            <consortium name="Pathogen Informatics"/>
        </authorList>
    </citation>
    <scope>NUCLEOTIDE SEQUENCE [LARGE SCALE GENOMIC DNA]</scope>
    <source>
        <strain evidence="1 2">C09601061</strain>
    </source>
</reference>
<dbReference type="AlphaFoldDB" id="A0A654U0N0"/>
<protein>
    <submittedName>
        <fullName evidence="1">Uncharacterized protein</fullName>
    </submittedName>
</protein>
<evidence type="ECO:0000313" key="1">
    <source>
        <dbReference type="EMBL" id="CFR81187.1"/>
    </source>
</evidence>
<name>A0A654U0N0_MYCTX</name>